<proteinExistence type="predicted"/>
<dbReference type="AlphaFoldDB" id="A0AAN4W473"/>
<organism evidence="1 2">
    <name type="scientific">Persicobacter diffluens</name>
    <dbReference type="NCBI Taxonomy" id="981"/>
    <lineage>
        <taxon>Bacteria</taxon>
        <taxon>Pseudomonadati</taxon>
        <taxon>Bacteroidota</taxon>
        <taxon>Cytophagia</taxon>
        <taxon>Cytophagales</taxon>
        <taxon>Persicobacteraceae</taxon>
        <taxon>Persicobacter</taxon>
    </lineage>
</organism>
<accession>A0AAN4W473</accession>
<name>A0AAN4W473_9BACT</name>
<gene>
    <name evidence="1" type="ORF">PEDI_42770</name>
</gene>
<reference evidence="1 2" key="1">
    <citation type="submission" date="2021-12" db="EMBL/GenBank/DDBJ databases">
        <title>Genome sequencing of bacteria with rrn-lacking chromosome and rrn-plasmid.</title>
        <authorList>
            <person name="Anda M."/>
            <person name="Iwasaki W."/>
        </authorList>
    </citation>
    <scope>NUCLEOTIDE SEQUENCE [LARGE SCALE GENOMIC DNA]</scope>
    <source>
        <strain evidence="1 2">NBRC 15940</strain>
    </source>
</reference>
<protein>
    <submittedName>
        <fullName evidence="1">Uncharacterized protein</fullName>
    </submittedName>
</protein>
<evidence type="ECO:0000313" key="1">
    <source>
        <dbReference type="EMBL" id="GJM63725.1"/>
    </source>
</evidence>
<dbReference type="Proteomes" id="UP001310022">
    <property type="component" value="Unassembled WGS sequence"/>
</dbReference>
<dbReference type="EMBL" id="BQKE01000003">
    <property type="protein sequence ID" value="GJM63725.1"/>
    <property type="molecule type" value="Genomic_DNA"/>
</dbReference>
<evidence type="ECO:0000313" key="2">
    <source>
        <dbReference type="Proteomes" id="UP001310022"/>
    </source>
</evidence>
<keyword evidence="2" id="KW-1185">Reference proteome</keyword>
<sequence length="40" mass="4801">MPLKYSELRNMGVFLRPLNFLPLSIFKWDIYYPLPLEDGL</sequence>
<comment type="caution">
    <text evidence="1">The sequence shown here is derived from an EMBL/GenBank/DDBJ whole genome shotgun (WGS) entry which is preliminary data.</text>
</comment>